<dbReference type="GO" id="GO:0042277">
    <property type="term" value="F:peptide binding"/>
    <property type="evidence" value="ECO:0007669"/>
    <property type="project" value="TreeGrafter"/>
</dbReference>
<feature type="signal peptide" evidence="19">
    <location>
        <begin position="1"/>
        <end position="18"/>
    </location>
</feature>
<evidence type="ECO:0000256" key="12">
    <source>
        <dbReference type="ARBA" id="ARBA00023049"/>
    </source>
</evidence>
<feature type="binding site" evidence="16">
    <location>
        <position position="384"/>
    </location>
    <ligand>
        <name>Zn(2+)</name>
        <dbReference type="ChEBI" id="CHEBI:29105"/>
        <note>catalytic</note>
    </ligand>
</feature>
<dbReference type="InterPro" id="IPR050344">
    <property type="entry name" value="Peptidase_M1_aminopeptidases"/>
</dbReference>
<dbReference type="Gene3D" id="2.60.40.1730">
    <property type="entry name" value="tricorn interacting facor f3 domain"/>
    <property type="match status" value="1"/>
</dbReference>
<evidence type="ECO:0000259" key="22">
    <source>
        <dbReference type="Pfam" id="PF17900"/>
    </source>
</evidence>
<dbReference type="CDD" id="cd09601">
    <property type="entry name" value="M1_APN-Q_like"/>
    <property type="match status" value="1"/>
</dbReference>
<dbReference type="EMBL" id="LNIX01000013">
    <property type="protein sequence ID" value="OXA47445.1"/>
    <property type="molecule type" value="Genomic_DNA"/>
</dbReference>
<evidence type="ECO:0000256" key="5">
    <source>
        <dbReference type="ARBA" id="ARBA00022670"/>
    </source>
</evidence>
<evidence type="ECO:0000256" key="16">
    <source>
        <dbReference type="PIRSR" id="PIRSR634016-3"/>
    </source>
</evidence>
<dbReference type="Gene3D" id="1.10.390.10">
    <property type="entry name" value="Neutral Protease Domain 2"/>
    <property type="match status" value="1"/>
</dbReference>
<dbReference type="GO" id="GO:0005615">
    <property type="term" value="C:extracellular space"/>
    <property type="evidence" value="ECO:0007669"/>
    <property type="project" value="TreeGrafter"/>
</dbReference>
<dbReference type="SUPFAM" id="SSF55486">
    <property type="entry name" value="Metalloproteases ('zincins'), catalytic domain"/>
    <property type="match status" value="1"/>
</dbReference>
<dbReference type="GO" id="GO:0008270">
    <property type="term" value="F:zinc ion binding"/>
    <property type="evidence" value="ECO:0007669"/>
    <property type="project" value="UniProtKB-UniRule"/>
</dbReference>
<dbReference type="Gene3D" id="1.25.50.20">
    <property type="match status" value="1"/>
</dbReference>
<keyword evidence="24" id="KW-1185">Reference proteome</keyword>
<dbReference type="InterPro" id="IPR024571">
    <property type="entry name" value="ERAP1-like_C_dom"/>
</dbReference>
<accession>A0A226DPJ4</accession>
<dbReference type="Proteomes" id="UP000198287">
    <property type="component" value="Unassembled WGS sequence"/>
</dbReference>
<evidence type="ECO:0000256" key="7">
    <source>
        <dbReference type="ARBA" id="ARBA00022723"/>
    </source>
</evidence>
<feature type="site" description="Transition state stabilizer" evidence="17">
    <location>
        <position position="445"/>
    </location>
</feature>
<evidence type="ECO:0000256" key="10">
    <source>
        <dbReference type="ARBA" id="ARBA00022968"/>
    </source>
</evidence>
<evidence type="ECO:0000256" key="13">
    <source>
        <dbReference type="ARBA" id="ARBA00023136"/>
    </source>
</evidence>
<evidence type="ECO:0000256" key="19">
    <source>
        <dbReference type="SAM" id="SignalP"/>
    </source>
</evidence>
<keyword evidence="10" id="KW-0735">Signal-anchor</keyword>
<keyword evidence="11" id="KW-1133">Transmembrane helix</keyword>
<evidence type="ECO:0000313" key="24">
    <source>
        <dbReference type="Proteomes" id="UP000198287"/>
    </source>
</evidence>
<dbReference type="InterPro" id="IPR014782">
    <property type="entry name" value="Peptidase_M1_dom"/>
</dbReference>
<comment type="subcellular location">
    <subcellularLocation>
        <location evidence="2">Cell membrane</location>
        <topology evidence="2">Lipid-anchor</topology>
        <topology evidence="2">GPI-anchor</topology>
    </subcellularLocation>
    <subcellularLocation>
        <location evidence="1">Membrane</location>
        <topology evidence="1">Single-pass type II membrane protein</topology>
    </subcellularLocation>
</comment>
<dbReference type="InterPro" id="IPR045357">
    <property type="entry name" value="Aminopeptidase_N-like_N"/>
</dbReference>
<dbReference type="PANTHER" id="PTHR11533">
    <property type="entry name" value="PROTEASE M1 ZINC METALLOPROTEASE"/>
    <property type="match status" value="1"/>
</dbReference>
<dbReference type="AlphaFoldDB" id="A0A226DPJ4"/>
<keyword evidence="19" id="KW-0732">Signal</keyword>
<evidence type="ECO:0000256" key="2">
    <source>
        <dbReference type="ARBA" id="ARBA00004609"/>
    </source>
</evidence>
<evidence type="ECO:0000259" key="20">
    <source>
        <dbReference type="Pfam" id="PF01433"/>
    </source>
</evidence>
<dbReference type="GO" id="GO:0070006">
    <property type="term" value="F:metalloaminopeptidase activity"/>
    <property type="evidence" value="ECO:0007669"/>
    <property type="project" value="TreeGrafter"/>
</dbReference>
<dbReference type="Pfam" id="PF11838">
    <property type="entry name" value="ERAP1_C"/>
    <property type="match status" value="1"/>
</dbReference>
<keyword evidence="13" id="KW-0472">Membrane</keyword>
<reference evidence="23 24" key="1">
    <citation type="submission" date="2015-12" db="EMBL/GenBank/DDBJ databases">
        <title>The genome of Folsomia candida.</title>
        <authorList>
            <person name="Faddeeva A."/>
            <person name="Derks M.F."/>
            <person name="Anvar Y."/>
            <person name="Smit S."/>
            <person name="Van Straalen N."/>
            <person name="Roelofs D."/>
        </authorList>
    </citation>
    <scope>NUCLEOTIDE SEQUENCE [LARGE SCALE GENOMIC DNA]</scope>
    <source>
        <strain evidence="23 24">VU population</strain>
        <tissue evidence="23">Whole body</tissue>
    </source>
</reference>
<gene>
    <name evidence="23" type="ORF">Fcan01_17713</name>
</gene>
<keyword evidence="4 18" id="KW-0031">Aminopeptidase</keyword>
<dbReference type="OMA" id="THAYSNT"/>
<dbReference type="SUPFAM" id="SSF63737">
    <property type="entry name" value="Leukotriene A4 hydrolase N-terminal domain"/>
    <property type="match status" value="1"/>
</dbReference>
<dbReference type="Gene3D" id="2.60.40.1910">
    <property type="match status" value="1"/>
</dbReference>
<dbReference type="GO" id="GO:0006508">
    <property type="term" value="P:proteolysis"/>
    <property type="evidence" value="ECO:0007669"/>
    <property type="project" value="UniProtKB-KW"/>
</dbReference>
<dbReference type="PRINTS" id="PR00756">
    <property type="entry name" value="ALADIPTASE"/>
</dbReference>
<dbReference type="GO" id="GO:0005737">
    <property type="term" value="C:cytoplasm"/>
    <property type="evidence" value="ECO:0007669"/>
    <property type="project" value="TreeGrafter"/>
</dbReference>
<dbReference type="STRING" id="158441.A0A226DPJ4"/>
<dbReference type="InterPro" id="IPR042097">
    <property type="entry name" value="Aminopeptidase_N-like_N_sf"/>
</dbReference>
<dbReference type="FunFam" id="1.10.390.10:FF:000013">
    <property type="entry name" value="Aminopeptidase N"/>
    <property type="match status" value="1"/>
</dbReference>
<dbReference type="PANTHER" id="PTHR11533:SF290">
    <property type="entry name" value="AMINOPEPTIDASE"/>
    <property type="match status" value="1"/>
</dbReference>
<feature type="active site" description="Proton acceptor" evidence="15">
    <location>
        <position position="362"/>
    </location>
</feature>
<evidence type="ECO:0000256" key="8">
    <source>
        <dbReference type="ARBA" id="ARBA00022801"/>
    </source>
</evidence>
<dbReference type="GO" id="GO:0005886">
    <property type="term" value="C:plasma membrane"/>
    <property type="evidence" value="ECO:0007669"/>
    <property type="project" value="UniProtKB-SubCell"/>
</dbReference>
<comment type="similarity">
    <text evidence="3 18">Belongs to the peptidase M1 family.</text>
</comment>
<evidence type="ECO:0000256" key="4">
    <source>
        <dbReference type="ARBA" id="ARBA00022438"/>
    </source>
</evidence>
<feature type="domain" description="ERAP1-like C-terminal" evidence="21">
    <location>
        <begin position="597"/>
        <end position="905"/>
    </location>
</feature>
<proteinExistence type="inferred from homology"/>
<feature type="domain" description="Aminopeptidase N-like N-terminal" evidence="22">
    <location>
        <begin position="54"/>
        <end position="251"/>
    </location>
</feature>
<keyword evidence="12 18" id="KW-0482">Metalloprotease</keyword>
<evidence type="ECO:0000256" key="17">
    <source>
        <dbReference type="PIRSR" id="PIRSR634016-4"/>
    </source>
</evidence>
<name>A0A226DPJ4_FOLCA</name>
<organism evidence="23 24">
    <name type="scientific">Folsomia candida</name>
    <name type="common">Springtail</name>
    <dbReference type="NCBI Taxonomy" id="158441"/>
    <lineage>
        <taxon>Eukaryota</taxon>
        <taxon>Metazoa</taxon>
        <taxon>Ecdysozoa</taxon>
        <taxon>Arthropoda</taxon>
        <taxon>Hexapoda</taxon>
        <taxon>Collembola</taxon>
        <taxon>Entomobryomorpha</taxon>
        <taxon>Isotomoidea</taxon>
        <taxon>Isotomidae</taxon>
        <taxon>Proisotominae</taxon>
        <taxon>Folsomia</taxon>
    </lineage>
</organism>
<keyword evidence="8 18" id="KW-0378">Hydrolase</keyword>
<evidence type="ECO:0000259" key="21">
    <source>
        <dbReference type="Pfam" id="PF11838"/>
    </source>
</evidence>
<keyword evidence="7 16" id="KW-0479">Metal-binding</keyword>
<feature type="domain" description="Peptidase M1 membrane alanine aminopeptidase" evidence="20">
    <location>
        <begin position="289"/>
        <end position="511"/>
    </location>
</feature>
<dbReference type="InterPro" id="IPR027268">
    <property type="entry name" value="Peptidase_M4/M1_CTD_sf"/>
</dbReference>
<evidence type="ECO:0000256" key="3">
    <source>
        <dbReference type="ARBA" id="ARBA00010136"/>
    </source>
</evidence>
<evidence type="ECO:0000313" key="23">
    <source>
        <dbReference type="EMBL" id="OXA47445.1"/>
    </source>
</evidence>
<sequence>MTTPILLILLVSASTIFANPPPLPLQIDLSSTFEQDASPSPHLLAGVRLSQDVVPLHYNLQLRPIVNLPLDDPQQFTAPGEVTIRLQVVTPTNNVTLHANDMDIDFTNVQVRIVGTSISIRVLTHSTNPTMATYTLILEEELGTVLNYDVTIPFLAKVGNRLSGLYRSSYRNEAGNQVWLATTQFQKPGARLAFPCFDEPNFKSTFNISIGRPDGYHSLSNAPILETVPIPGLEGWFWDHHATTVRMSTYLIAIIVSDFIAVEAAPELSNYDVKAWGPPTLTSNATAGFAATSAAQILTFFENYLQSPYQFSKLDSAAIPDFSAGAMENWALNTYRLNYLLFIDGETTQNEKWGIARVFAHEISHHWFGDLVTCDWWNDLWLNEGFASYMELLAENATGFDVEAMDRYPLDKFQVAMAYDVGPNTGPVHHNDTTIVNSQPSTIIYQKAASLIRMMQGFLSEETFIAGIRNYLRTHAYSNTVQDNLFAELQNQAELDGTLVDYTVKQIMDTWTIETGFPIVQVTWFPDSILFRHEKFSLNPPPWDPTATQEAGVWYTPIAYTQGSSPDFSSASWVPKFWFEPGTQNQTKILDVATDEWIVVNPDARSYFRTIYCSHFIALLITQLGVDHTVISSNTRGQLIDDYFKVFPTKGWENAQIENALDLTRYLDKEDNTAVWIAVFNNLRPINQYLVDAPFYDTFKTYLLSKITPVLDRLGWEQNNGADTPTKIILRSQLLDWACSLGSPNCNSVAESYAVQLASGVGVPADLQPVIFCKSVSISDSLNLPNQFAVKQYLLEQYQGATRAERFTIFVNALACDSTDYVEMWLNLTTSGASPFSSEHTTTFINRLAASPQNRDVIITYFTDNLERIINTLGETIIGNVVSTMAGYTSGETESARINIFIMRALEVVTNGAVRNSLNNSINTLSTNRAWVADFGAKIGIWLQ</sequence>
<evidence type="ECO:0000256" key="14">
    <source>
        <dbReference type="ARBA" id="ARBA00023180"/>
    </source>
</evidence>
<feature type="binding site" evidence="16">
    <location>
        <position position="365"/>
    </location>
    <ligand>
        <name>Zn(2+)</name>
        <dbReference type="ChEBI" id="CHEBI:29105"/>
        <note>catalytic</note>
    </ligand>
</feature>
<dbReference type="InterPro" id="IPR034016">
    <property type="entry name" value="M1_APN-typ"/>
</dbReference>
<protein>
    <recommendedName>
        <fullName evidence="18">Aminopeptidase</fullName>
        <ecNumber evidence="18">3.4.11.-</ecNumber>
    </recommendedName>
</protein>
<evidence type="ECO:0000256" key="1">
    <source>
        <dbReference type="ARBA" id="ARBA00004606"/>
    </source>
</evidence>
<evidence type="ECO:0000256" key="15">
    <source>
        <dbReference type="PIRSR" id="PIRSR634016-1"/>
    </source>
</evidence>
<evidence type="ECO:0000256" key="18">
    <source>
        <dbReference type="RuleBase" id="RU364040"/>
    </source>
</evidence>
<evidence type="ECO:0000256" key="11">
    <source>
        <dbReference type="ARBA" id="ARBA00022989"/>
    </source>
</evidence>
<dbReference type="InterPro" id="IPR001930">
    <property type="entry name" value="Peptidase_M1"/>
</dbReference>
<dbReference type="EC" id="3.4.11.-" evidence="18"/>
<dbReference type="FunFam" id="2.60.40.1730:FF:000012">
    <property type="entry name" value="Aminopeptidase N"/>
    <property type="match status" value="1"/>
</dbReference>
<comment type="cofactor">
    <cofactor evidence="16 18">
        <name>Zn(2+)</name>
        <dbReference type="ChEBI" id="CHEBI:29105"/>
    </cofactor>
    <text evidence="16 18">Binds 1 zinc ion per subunit.</text>
</comment>
<keyword evidence="6" id="KW-0812">Transmembrane</keyword>
<evidence type="ECO:0000256" key="6">
    <source>
        <dbReference type="ARBA" id="ARBA00022692"/>
    </source>
</evidence>
<feature type="chain" id="PRO_5013098831" description="Aminopeptidase" evidence="19">
    <location>
        <begin position="19"/>
        <end position="944"/>
    </location>
</feature>
<dbReference type="GO" id="GO:0043171">
    <property type="term" value="P:peptide catabolic process"/>
    <property type="evidence" value="ECO:0007669"/>
    <property type="project" value="TreeGrafter"/>
</dbReference>
<dbReference type="Pfam" id="PF01433">
    <property type="entry name" value="Peptidase_M1"/>
    <property type="match status" value="1"/>
</dbReference>
<keyword evidence="5 18" id="KW-0645">Protease</keyword>
<keyword evidence="14" id="KW-0325">Glycoprotein</keyword>
<evidence type="ECO:0000256" key="9">
    <source>
        <dbReference type="ARBA" id="ARBA00022833"/>
    </source>
</evidence>
<keyword evidence="9 16" id="KW-0862">Zinc</keyword>
<dbReference type="OrthoDB" id="510539at2759"/>
<dbReference type="Pfam" id="PF17900">
    <property type="entry name" value="Peptidase_M1_N"/>
    <property type="match status" value="1"/>
</dbReference>
<comment type="caution">
    <text evidence="23">The sequence shown here is derived from an EMBL/GenBank/DDBJ whole genome shotgun (WGS) entry which is preliminary data.</text>
</comment>
<feature type="binding site" evidence="16">
    <location>
        <position position="361"/>
    </location>
    <ligand>
        <name>Zn(2+)</name>
        <dbReference type="ChEBI" id="CHEBI:29105"/>
        <note>catalytic</note>
    </ligand>
</feature>